<dbReference type="STRING" id="626887.J057_17860"/>
<dbReference type="PANTHER" id="PTHR32089">
    <property type="entry name" value="METHYL-ACCEPTING CHEMOTAXIS PROTEIN MCPB"/>
    <property type="match status" value="1"/>
</dbReference>
<dbReference type="PROSITE" id="PS50111">
    <property type="entry name" value="CHEMOTAXIS_TRANSDUC_2"/>
    <property type="match status" value="1"/>
</dbReference>
<evidence type="ECO:0000256" key="5">
    <source>
        <dbReference type="ARBA" id="ARBA00023136"/>
    </source>
</evidence>
<dbReference type="EMBL" id="APLQ01000014">
    <property type="protein sequence ID" value="ENO13286.1"/>
    <property type="molecule type" value="Genomic_DNA"/>
</dbReference>
<dbReference type="PROSITE" id="PS50192">
    <property type="entry name" value="T_SNARE"/>
    <property type="match status" value="1"/>
</dbReference>
<dbReference type="eggNOG" id="COG0840">
    <property type="taxonomic scope" value="Bacteria"/>
</dbReference>
<dbReference type="GO" id="GO:0007165">
    <property type="term" value="P:signal transduction"/>
    <property type="evidence" value="ECO:0007669"/>
    <property type="project" value="UniProtKB-KW"/>
</dbReference>
<gene>
    <name evidence="14" type="ORF">J057_17860</name>
</gene>
<evidence type="ECO:0000259" key="12">
    <source>
        <dbReference type="PROSITE" id="PS50192"/>
    </source>
</evidence>
<dbReference type="SMART" id="SM00304">
    <property type="entry name" value="HAMP"/>
    <property type="match status" value="2"/>
</dbReference>
<evidence type="ECO:0000256" key="3">
    <source>
        <dbReference type="ARBA" id="ARBA00022692"/>
    </source>
</evidence>
<dbReference type="InterPro" id="IPR003660">
    <property type="entry name" value="HAMP_dom"/>
</dbReference>
<dbReference type="PROSITE" id="PS50885">
    <property type="entry name" value="HAMP"/>
    <property type="match status" value="1"/>
</dbReference>
<feature type="domain" description="HAMP" evidence="13">
    <location>
        <begin position="214"/>
        <end position="268"/>
    </location>
</feature>
<feature type="domain" description="T-SNARE coiled-coil homology" evidence="12">
    <location>
        <begin position="460"/>
        <end position="522"/>
    </location>
</feature>
<keyword evidence="2" id="KW-0997">Cell inner membrane</keyword>
<evidence type="ECO:0000256" key="6">
    <source>
        <dbReference type="ARBA" id="ARBA00023224"/>
    </source>
</evidence>
<keyword evidence="3 10" id="KW-0812">Transmembrane</keyword>
<comment type="caution">
    <text evidence="14">The sequence shown here is derived from an EMBL/GenBank/DDBJ whole genome shotgun (WGS) entry which is preliminary data.</text>
</comment>
<dbReference type="Pfam" id="PF00015">
    <property type="entry name" value="MCPsignal"/>
    <property type="match status" value="1"/>
</dbReference>
<dbReference type="SMART" id="SM00283">
    <property type="entry name" value="MA"/>
    <property type="match status" value="1"/>
</dbReference>
<keyword evidence="9" id="KW-0175">Coiled coil</keyword>
<keyword evidence="6 8" id="KW-0807">Transducer</keyword>
<reference evidence="14 15" key="1">
    <citation type="journal article" date="2013" name="Genome Announc.">
        <title>Genome Sequence of the Polycyclic Aromatic Hydrocarbon-Degrading Bacterium Strain Marinobacter nanhaiticus D15-8WT.</title>
        <authorList>
            <person name="Cui Z."/>
            <person name="Gao W."/>
            <person name="Li Q."/>
            <person name="Xu G."/>
            <person name="Zheng L."/>
        </authorList>
    </citation>
    <scope>NUCLEOTIDE SEQUENCE [LARGE SCALE GENOMIC DNA]</scope>
    <source>
        <strain evidence="14 15">D15-8W</strain>
    </source>
</reference>
<dbReference type="GO" id="GO:0006935">
    <property type="term" value="P:chemotaxis"/>
    <property type="evidence" value="ECO:0007669"/>
    <property type="project" value="UniProtKB-ARBA"/>
</dbReference>
<evidence type="ECO:0000313" key="15">
    <source>
        <dbReference type="Proteomes" id="UP000013165"/>
    </source>
</evidence>
<dbReference type="Gene3D" id="1.10.287.950">
    <property type="entry name" value="Methyl-accepting chemotaxis protein"/>
    <property type="match status" value="1"/>
</dbReference>
<dbReference type="RefSeq" id="WP_004581511.1">
    <property type="nucleotide sequence ID" value="NZ_AP028878.1"/>
</dbReference>
<evidence type="ECO:0000256" key="7">
    <source>
        <dbReference type="ARBA" id="ARBA00029447"/>
    </source>
</evidence>
<evidence type="ECO:0000256" key="1">
    <source>
        <dbReference type="ARBA" id="ARBA00004429"/>
    </source>
</evidence>
<comment type="subcellular location">
    <subcellularLocation>
        <location evidence="1">Cell inner membrane</location>
        <topology evidence="1">Multi-pass membrane protein</topology>
    </subcellularLocation>
</comment>
<dbReference type="Pfam" id="PF00672">
    <property type="entry name" value="HAMP"/>
    <property type="match status" value="1"/>
</dbReference>
<evidence type="ECO:0000256" key="10">
    <source>
        <dbReference type="SAM" id="Phobius"/>
    </source>
</evidence>
<keyword evidence="2" id="KW-1003">Cell membrane</keyword>
<dbReference type="InterPro" id="IPR000727">
    <property type="entry name" value="T_SNARE_dom"/>
</dbReference>
<protein>
    <submittedName>
        <fullName evidence="14">Methyl-accepting chemotaxis protein</fullName>
    </submittedName>
</protein>
<name>N6WP27_9GAMM</name>
<proteinExistence type="inferred from homology"/>
<dbReference type="FunFam" id="1.10.287.950:FF:000001">
    <property type="entry name" value="Methyl-accepting chemotaxis sensory transducer"/>
    <property type="match status" value="1"/>
</dbReference>
<dbReference type="InterPro" id="IPR004089">
    <property type="entry name" value="MCPsignal_dom"/>
</dbReference>
<dbReference type="CDD" id="cd11386">
    <property type="entry name" value="MCP_signal"/>
    <property type="match status" value="1"/>
</dbReference>
<evidence type="ECO:0000256" key="8">
    <source>
        <dbReference type="PROSITE-ProRule" id="PRU00284"/>
    </source>
</evidence>
<evidence type="ECO:0000256" key="4">
    <source>
        <dbReference type="ARBA" id="ARBA00022989"/>
    </source>
</evidence>
<keyword evidence="5 10" id="KW-0472">Membrane</keyword>
<feature type="coiled-coil region" evidence="9">
    <location>
        <begin position="263"/>
        <end position="290"/>
    </location>
</feature>
<feature type="domain" description="Methyl-accepting transducer" evidence="11">
    <location>
        <begin position="273"/>
        <end position="509"/>
    </location>
</feature>
<dbReference type="AlphaFoldDB" id="N6WP27"/>
<comment type="similarity">
    <text evidence="7">Belongs to the methyl-accepting chemotaxis (MCP) protein family.</text>
</comment>
<evidence type="ECO:0000259" key="11">
    <source>
        <dbReference type="PROSITE" id="PS50111"/>
    </source>
</evidence>
<keyword evidence="15" id="KW-1185">Reference proteome</keyword>
<dbReference type="PANTHER" id="PTHR32089:SF119">
    <property type="entry name" value="METHYL-ACCEPTING CHEMOTAXIS PROTEIN CTPL"/>
    <property type="match status" value="1"/>
</dbReference>
<dbReference type="GO" id="GO:0005886">
    <property type="term" value="C:plasma membrane"/>
    <property type="evidence" value="ECO:0007669"/>
    <property type="project" value="UniProtKB-SubCell"/>
</dbReference>
<dbReference type="CDD" id="cd06225">
    <property type="entry name" value="HAMP"/>
    <property type="match status" value="1"/>
</dbReference>
<evidence type="ECO:0000259" key="13">
    <source>
        <dbReference type="PROSITE" id="PS50885"/>
    </source>
</evidence>
<sequence>MNFIRKLGLKTKIVLPFALTALAIIALGIVNLLTTQGLVRDTGRVAHDYLPSVSAALNADRDLYQAYTAQQNLLFAAQAGEDTQTFLESYEENAQQAIDRMGTVRSNLSVDGVEDELKGFETAFEGWKSAADAVNEKVLQGQLSEARADMIETVLPLFSTLRDYYDIAGAFADERALATAEGATQAGNQSMTTTVLVTIVVLAISGLIFYISTRLIISSLKHLRSRLDDIAEGEGDLSSRVPVESDDDLGRLANSFNAVLANLQGMVREIKSLSQELNQGAEKLEQAAAENREGISHQTDAITQVATAINEMQSAIEEVAGNAGTAADVTREAQNNAESGSRIVRNSSEEVHRLSDQIENAVGVIRKLSEDSNNITSVLDVIRGVAEQTNLLALNAAIEAARAGDQGRGFAVVADEVRTLAQRTQESTADIQSMISTLQSGVSDIVDVMETGNKQAAQTVKLSSEAEKELHSILEAMNSISDVNASVASATEEQTQVVDEINRSITQIHDLAQSSDERSTEINEISLLLAGYAQTLNTQVGRYRV</sequence>
<dbReference type="HOGENOM" id="CLU_000445_107_27_6"/>
<dbReference type="PATRIC" id="fig|626887.3.peg.3572"/>
<accession>N6WP27</accession>
<dbReference type="Proteomes" id="UP000013165">
    <property type="component" value="Unassembled WGS sequence"/>
</dbReference>
<dbReference type="SUPFAM" id="SSF58104">
    <property type="entry name" value="Methyl-accepting chemotaxis protein (MCP) signaling domain"/>
    <property type="match status" value="1"/>
</dbReference>
<keyword evidence="4 10" id="KW-1133">Transmembrane helix</keyword>
<evidence type="ECO:0000313" key="14">
    <source>
        <dbReference type="EMBL" id="ENO13286.1"/>
    </source>
</evidence>
<dbReference type="OrthoDB" id="49457at2"/>
<feature type="transmembrane region" description="Helical" evidence="10">
    <location>
        <begin position="195"/>
        <end position="217"/>
    </location>
</feature>
<evidence type="ECO:0000256" key="9">
    <source>
        <dbReference type="SAM" id="Coils"/>
    </source>
</evidence>
<evidence type="ECO:0000256" key="2">
    <source>
        <dbReference type="ARBA" id="ARBA00022519"/>
    </source>
</evidence>
<organism evidence="14 15">
    <name type="scientific">Marinobacter nanhaiticus D15-8W</name>
    <dbReference type="NCBI Taxonomy" id="626887"/>
    <lineage>
        <taxon>Bacteria</taxon>
        <taxon>Pseudomonadati</taxon>
        <taxon>Pseudomonadota</taxon>
        <taxon>Gammaproteobacteria</taxon>
        <taxon>Pseudomonadales</taxon>
        <taxon>Marinobacteraceae</taxon>
        <taxon>Marinobacter</taxon>
    </lineage>
</organism>